<dbReference type="PANTHER" id="PTHR31499">
    <property type="entry name" value="MYB FAMILY TRANSCRIPTION FACTOR PHL11"/>
    <property type="match status" value="1"/>
</dbReference>
<protein>
    <submittedName>
        <fullName evidence="7">Protein PHR1-LIKE 2</fullName>
    </submittedName>
</protein>
<dbReference type="KEGG" id="tcc:18612546"/>
<gene>
    <name evidence="7" type="primary">LOC18612546</name>
</gene>
<sequence>MFHHFSEATPKAVLEVMDIDGLSLFHVKSHLQKYRLGKFSVKEWQDTAKNVSQVVGGSRGVTSLNLAPSRTNGYNRGHRAKQTPKPQEEIQGKLYLQIEAEKHIQRCLEAQRRYLDTALDRACKKLADQYLGDAATENAFLYGQASASLGAFTTTPGPSDLGNTGTMPQFYFNQHNPYPTCDTLTAQADLGLQEVLLGCQPQTSLHPGPEGSSTSFGYSVSSYPEPFPPLASSGKKRVRPAEEDPIEAFLNWDDTEPKNLDAGFNYDNLQGFPGAF</sequence>
<dbReference type="InterPro" id="IPR046955">
    <property type="entry name" value="PHR1-like"/>
</dbReference>
<dbReference type="Gene3D" id="1.10.10.60">
    <property type="entry name" value="Homeodomain-like"/>
    <property type="match status" value="1"/>
</dbReference>
<evidence type="ECO:0000256" key="3">
    <source>
        <dbReference type="ARBA" id="ARBA00023163"/>
    </source>
</evidence>
<dbReference type="GO" id="GO:0003677">
    <property type="term" value="F:DNA binding"/>
    <property type="evidence" value="ECO:0007669"/>
    <property type="project" value="InterPro"/>
</dbReference>
<dbReference type="GO" id="GO:0003700">
    <property type="term" value="F:DNA-binding transcription factor activity"/>
    <property type="evidence" value="ECO:0007669"/>
    <property type="project" value="InterPro"/>
</dbReference>
<dbReference type="AlphaFoldDB" id="A0AB32WE41"/>
<feature type="compositionally biased region" description="Polar residues" evidence="5">
    <location>
        <begin position="65"/>
        <end position="74"/>
    </location>
</feature>
<dbReference type="PANTHER" id="PTHR31499:SF40">
    <property type="entry name" value="DNA-DIRECTED RNA POLYMERASE II SUBUNIT RPB1-LIKE"/>
    <property type="match status" value="1"/>
</dbReference>
<comment type="subcellular location">
    <subcellularLocation>
        <location evidence="1">Nucleus</location>
    </subcellularLocation>
</comment>
<dbReference type="GeneID" id="18612546"/>
<evidence type="ECO:0000256" key="5">
    <source>
        <dbReference type="SAM" id="MobiDB-lite"/>
    </source>
</evidence>
<dbReference type="NCBIfam" id="TIGR01557">
    <property type="entry name" value="myb_SHAQKYF"/>
    <property type="match status" value="1"/>
</dbReference>
<feature type="region of interest" description="Disordered" evidence="5">
    <location>
        <begin position="65"/>
        <end position="87"/>
    </location>
</feature>
<evidence type="ECO:0000256" key="2">
    <source>
        <dbReference type="ARBA" id="ARBA00023015"/>
    </source>
</evidence>
<evidence type="ECO:0000313" key="6">
    <source>
        <dbReference type="Proteomes" id="UP000694886"/>
    </source>
</evidence>
<dbReference type="InterPro" id="IPR006447">
    <property type="entry name" value="Myb_dom_plants"/>
</dbReference>
<reference evidence="6" key="1">
    <citation type="journal article" date="1997" name="Nucleic Acids Res.">
        <title>tRNAscan-SE: a program for improved detection of transfer RNA genes in genomic sequence.</title>
        <authorList>
            <person name="Lowe T.M."/>
            <person name="Eddy S.R."/>
        </authorList>
    </citation>
    <scope>NUCLEOTIDE SEQUENCE [LARGE SCALE GENOMIC DNA]</scope>
    <source>
        <strain evidence="6">r\B97-61/B2</strain>
    </source>
</reference>
<dbReference type="SUPFAM" id="SSF46689">
    <property type="entry name" value="Homeodomain-like"/>
    <property type="match status" value="1"/>
</dbReference>
<keyword evidence="2" id="KW-0805">Transcription regulation</keyword>
<accession>A0AB32WE41</accession>
<dbReference type="InterPro" id="IPR009057">
    <property type="entry name" value="Homeodomain-like_sf"/>
</dbReference>
<keyword evidence="4" id="KW-0539">Nucleus</keyword>
<keyword evidence="3" id="KW-0804">Transcription</keyword>
<evidence type="ECO:0000256" key="4">
    <source>
        <dbReference type="ARBA" id="ARBA00023242"/>
    </source>
</evidence>
<dbReference type="GO" id="GO:0005634">
    <property type="term" value="C:nucleus"/>
    <property type="evidence" value="ECO:0007669"/>
    <property type="project" value="UniProtKB-SubCell"/>
</dbReference>
<dbReference type="Gramene" id="Tc01v2_t016950.1">
    <property type="protein sequence ID" value="Tc01v2_p016950.1"/>
    <property type="gene ID" value="Tc01v2_g016950"/>
</dbReference>
<dbReference type="RefSeq" id="XP_017976110.1">
    <property type="nucleotide sequence ID" value="XM_018120621.1"/>
</dbReference>
<evidence type="ECO:0000256" key="1">
    <source>
        <dbReference type="ARBA" id="ARBA00004123"/>
    </source>
</evidence>
<proteinExistence type="predicted"/>
<name>A0AB32WE41_THECC</name>
<dbReference type="Proteomes" id="UP000694886">
    <property type="component" value="Chromosome 1"/>
</dbReference>
<evidence type="ECO:0000313" key="7">
    <source>
        <dbReference type="RefSeq" id="XP_017976110.1"/>
    </source>
</evidence>
<reference evidence="7" key="2">
    <citation type="submission" date="2025-08" db="UniProtKB">
        <authorList>
            <consortium name="RefSeq"/>
        </authorList>
    </citation>
    <scope>IDENTIFICATION</scope>
</reference>
<organism evidence="6 7">
    <name type="scientific">Theobroma cacao</name>
    <name type="common">Cacao</name>
    <name type="synonym">Cocoa</name>
    <dbReference type="NCBI Taxonomy" id="3641"/>
    <lineage>
        <taxon>Eukaryota</taxon>
        <taxon>Viridiplantae</taxon>
        <taxon>Streptophyta</taxon>
        <taxon>Embryophyta</taxon>
        <taxon>Tracheophyta</taxon>
        <taxon>Spermatophyta</taxon>
        <taxon>Magnoliopsida</taxon>
        <taxon>eudicotyledons</taxon>
        <taxon>Gunneridae</taxon>
        <taxon>Pentapetalae</taxon>
        <taxon>rosids</taxon>
        <taxon>malvids</taxon>
        <taxon>Malvales</taxon>
        <taxon>Malvaceae</taxon>
        <taxon>Byttnerioideae</taxon>
        <taxon>Theobroma</taxon>
    </lineage>
</organism>